<dbReference type="Proteomes" id="UP001280121">
    <property type="component" value="Unassembled WGS sequence"/>
</dbReference>
<proteinExistence type="predicted"/>
<accession>A0AAD9XN19</accession>
<organism evidence="2 3">
    <name type="scientific">Dipteronia dyeriana</name>
    <dbReference type="NCBI Taxonomy" id="168575"/>
    <lineage>
        <taxon>Eukaryota</taxon>
        <taxon>Viridiplantae</taxon>
        <taxon>Streptophyta</taxon>
        <taxon>Embryophyta</taxon>
        <taxon>Tracheophyta</taxon>
        <taxon>Spermatophyta</taxon>
        <taxon>Magnoliopsida</taxon>
        <taxon>eudicotyledons</taxon>
        <taxon>Gunneridae</taxon>
        <taxon>Pentapetalae</taxon>
        <taxon>rosids</taxon>
        <taxon>malvids</taxon>
        <taxon>Sapindales</taxon>
        <taxon>Sapindaceae</taxon>
        <taxon>Hippocastanoideae</taxon>
        <taxon>Acereae</taxon>
        <taxon>Dipteronia</taxon>
    </lineage>
</organism>
<comment type="caution">
    <text evidence="2">The sequence shown here is derived from an EMBL/GenBank/DDBJ whole genome shotgun (WGS) entry which is preliminary data.</text>
</comment>
<reference evidence="2" key="1">
    <citation type="journal article" date="2023" name="Plant J.">
        <title>Genome sequences and population genomics provide insights into the demographic history, inbreeding, and mutation load of two 'living fossil' tree species of Dipteronia.</title>
        <authorList>
            <person name="Feng Y."/>
            <person name="Comes H.P."/>
            <person name="Chen J."/>
            <person name="Zhu S."/>
            <person name="Lu R."/>
            <person name="Zhang X."/>
            <person name="Li P."/>
            <person name="Qiu J."/>
            <person name="Olsen K.M."/>
            <person name="Qiu Y."/>
        </authorList>
    </citation>
    <scope>NUCLEOTIDE SEQUENCE</scope>
    <source>
        <strain evidence="2">KIB01</strain>
    </source>
</reference>
<protein>
    <submittedName>
        <fullName evidence="2">Uncharacterized protein</fullName>
    </submittedName>
</protein>
<evidence type="ECO:0000313" key="2">
    <source>
        <dbReference type="EMBL" id="KAK2662569.1"/>
    </source>
</evidence>
<evidence type="ECO:0000313" key="3">
    <source>
        <dbReference type="Proteomes" id="UP001280121"/>
    </source>
</evidence>
<dbReference type="AlphaFoldDB" id="A0AAD9XN19"/>
<evidence type="ECO:0000256" key="1">
    <source>
        <dbReference type="SAM" id="MobiDB-lite"/>
    </source>
</evidence>
<feature type="region of interest" description="Disordered" evidence="1">
    <location>
        <begin position="1"/>
        <end position="20"/>
    </location>
</feature>
<name>A0AAD9XN19_9ROSI</name>
<sequence>MRKREHSHRHHRQPTTTNRNHCDIEEKVVIGYRLRRQRIDEEVTVGSEWTSETVAGVGDRRLVRLEWVGSLVMGGQMIWEFRANRMNTGQKGRNVISGQFCNLFGF</sequence>
<gene>
    <name evidence="2" type="ORF">Ddye_001143</name>
</gene>
<feature type="compositionally biased region" description="Basic residues" evidence="1">
    <location>
        <begin position="1"/>
        <end position="13"/>
    </location>
</feature>
<keyword evidence="3" id="KW-1185">Reference proteome</keyword>
<dbReference type="EMBL" id="JANJYI010000001">
    <property type="protein sequence ID" value="KAK2662569.1"/>
    <property type="molecule type" value="Genomic_DNA"/>
</dbReference>